<keyword evidence="7" id="KW-0963">Cytoplasm</keyword>
<comment type="caution">
    <text evidence="9">The sequence shown here is derived from an EMBL/GenBank/DDBJ whole genome shotgun (WGS) entry which is preliminary data.</text>
</comment>
<dbReference type="GO" id="GO:0009039">
    <property type="term" value="F:urease activity"/>
    <property type="evidence" value="ECO:0007669"/>
    <property type="project" value="UniProtKB-EC"/>
</dbReference>
<dbReference type="PRINTS" id="PR01752">
    <property type="entry name" value="UREASE"/>
</dbReference>
<evidence type="ECO:0000313" key="9">
    <source>
        <dbReference type="EMBL" id="TKI07780.1"/>
    </source>
</evidence>
<evidence type="ECO:0000256" key="3">
    <source>
        <dbReference type="ARBA" id="ARBA00022596"/>
    </source>
</evidence>
<dbReference type="NCBIfam" id="NF009686">
    <property type="entry name" value="PRK13207.1"/>
    <property type="match status" value="1"/>
</dbReference>
<dbReference type="PANTHER" id="PTHR33569:SF1">
    <property type="entry name" value="UREASE"/>
    <property type="match status" value="1"/>
</dbReference>
<evidence type="ECO:0000256" key="2">
    <source>
        <dbReference type="ARBA" id="ARBA00012934"/>
    </source>
</evidence>
<protein>
    <recommendedName>
        <fullName evidence="2">urease</fullName>
        <ecNumber evidence="2">3.5.1.5</ecNumber>
    </recommendedName>
</protein>
<accession>A0ABY2SR17</accession>
<dbReference type="Proteomes" id="UP000305202">
    <property type="component" value="Unassembled WGS sequence"/>
</dbReference>
<evidence type="ECO:0000256" key="6">
    <source>
        <dbReference type="ARBA" id="ARBA00047778"/>
    </source>
</evidence>
<comment type="pathway">
    <text evidence="1">Nitrogen metabolism; urea degradation; CO(2) and NH(3) from urea (urease route): step 1/1.</text>
</comment>
<organism evidence="9 10">
    <name type="scientific">Martelella alba</name>
    <dbReference type="NCBI Taxonomy" id="2590451"/>
    <lineage>
        <taxon>Bacteria</taxon>
        <taxon>Pseudomonadati</taxon>
        <taxon>Pseudomonadota</taxon>
        <taxon>Alphaproteobacteria</taxon>
        <taxon>Hyphomicrobiales</taxon>
        <taxon>Aurantimonadaceae</taxon>
        <taxon>Martelella</taxon>
    </lineage>
</organism>
<dbReference type="SUPFAM" id="SSF51556">
    <property type="entry name" value="Metallo-dependent hydrolases"/>
    <property type="match status" value="1"/>
</dbReference>
<dbReference type="Pfam" id="PF00449">
    <property type="entry name" value="Urease_alpha"/>
    <property type="match status" value="1"/>
</dbReference>
<dbReference type="InterPro" id="IPR005848">
    <property type="entry name" value="Urease_asu"/>
</dbReference>
<dbReference type="InterPro" id="IPR036461">
    <property type="entry name" value="Urease_betasu_sf"/>
</dbReference>
<evidence type="ECO:0000259" key="8">
    <source>
        <dbReference type="PROSITE" id="PS51368"/>
    </source>
</evidence>
<dbReference type="Gene3D" id="2.10.150.10">
    <property type="entry name" value="Urease, beta subunit"/>
    <property type="match status" value="1"/>
</dbReference>
<evidence type="ECO:0000256" key="1">
    <source>
        <dbReference type="ARBA" id="ARBA00004897"/>
    </source>
</evidence>
<dbReference type="InterPro" id="IPR002019">
    <property type="entry name" value="Urease_beta-like"/>
</dbReference>
<dbReference type="EC" id="3.5.1.5" evidence="2"/>
<evidence type="ECO:0000313" key="10">
    <source>
        <dbReference type="Proteomes" id="UP000305202"/>
    </source>
</evidence>
<dbReference type="Gene3D" id="2.30.40.10">
    <property type="entry name" value="Urease, subunit C, domain 1"/>
    <property type="match status" value="1"/>
</dbReference>
<dbReference type="EMBL" id="SZPQ01000003">
    <property type="protein sequence ID" value="TKI07780.1"/>
    <property type="molecule type" value="Genomic_DNA"/>
</dbReference>
<dbReference type="PANTHER" id="PTHR33569">
    <property type="entry name" value="UREASE"/>
    <property type="match status" value="1"/>
</dbReference>
<dbReference type="InterPro" id="IPR032466">
    <property type="entry name" value="Metal_Hydrolase"/>
</dbReference>
<comment type="catalytic activity">
    <reaction evidence="6">
        <text>urea + 2 H2O + H(+) = hydrogencarbonate + 2 NH4(+)</text>
        <dbReference type="Rhea" id="RHEA:20557"/>
        <dbReference type="ChEBI" id="CHEBI:15377"/>
        <dbReference type="ChEBI" id="CHEBI:15378"/>
        <dbReference type="ChEBI" id="CHEBI:16199"/>
        <dbReference type="ChEBI" id="CHEBI:17544"/>
        <dbReference type="ChEBI" id="CHEBI:28938"/>
        <dbReference type="EC" id="3.5.1.5"/>
    </reaction>
</comment>
<reference evidence="9 10" key="1">
    <citation type="submission" date="2019-04" db="EMBL/GenBank/DDBJ databases">
        <authorList>
            <person name="Li M."/>
            <person name="Gao C."/>
        </authorList>
    </citation>
    <scope>NUCLEOTIDE SEQUENCE [LARGE SCALE GENOMIC DNA]</scope>
    <source>
        <strain evidence="9 10">BGMRC 2031</strain>
    </source>
</reference>
<dbReference type="InterPro" id="IPR050069">
    <property type="entry name" value="Urease_subunit"/>
</dbReference>
<dbReference type="InterPro" id="IPR011059">
    <property type="entry name" value="Metal-dep_hydrolase_composite"/>
</dbReference>
<evidence type="ECO:0000256" key="5">
    <source>
        <dbReference type="ARBA" id="ARBA00022801"/>
    </source>
</evidence>
<comment type="subcellular location">
    <subcellularLocation>
        <location evidence="7">Cytoplasm</location>
    </subcellularLocation>
</comment>
<proteinExistence type="predicted"/>
<dbReference type="SUPFAM" id="SSF51278">
    <property type="entry name" value="Urease, beta-subunit"/>
    <property type="match status" value="1"/>
</dbReference>
<comment type="caution">
    <text evidence="7">Lacks conserved residue(s) required for the propagation of feature annotation.</text>
</comment>
<evidence type="ECO:0000256" key="7">
    <source>
        <dbReference type="PROSITE-ProRule" id="PRU00700"/>
    </source>
</evidence>
<dbReference type="PROSITE" id="PS51368">
    <property type="entry name" value="UREASE_3"/>
    <property type="match status" value="1"/>
</dbReference>
<dbReference type="RefSeq" id="WP_136988776.1">
    <property type="nucleotide sequence ID" value="NZ_SZPQ01000003.1"/>
</dbReference>
<evidence type="ECO:0000256" key="4">
    <source>
        <dbReference type="ARBA" id="ARBA00022723"/>
    </source>
</evidence>
<sequence>MANRIPSEIIFGDGDIILQRGSLVSTISVTNQGNRVIRVSSHCDLAEVNPALYLGLAREQLRHFRFNIPANTVLSFLPGETRQVPVTIHRGGAVPGPGVNNISNTSAEQTLSRETYARLYGPTSGDKVRLGDTDIWFMIEWDLTSGSRLSDQGNFYGDEASAGLGKGIRDSIMMSGRSAQQVPDAVITNVILIDHHGIRKADIAIRDGRIQAIGKAGNPDIQSNITIPIGTSTKIVAGEGLIATPGGVDIHTDFSKPQQLADALMSGITTLFGGEGNEAIAPDIVSDILLHTDSLPLNLGIVRRGNHSGRIDEQVSLALMDEMTDFGVVSLDINAYAGVSLNALHSAMMSMQNNLGAAVCLSSDSLNERFNVDCLIWHSEFFSAETGITAISIDTAGGSIPDGITLADSELIISSSYASELPYTANSYTDIKSLYPYGSGTFGELYKHANLLKAQTVLQHQGVLPVVTSGENGERVAQMITRCWQSADLMKRMAAPLQEQGIADNFLIQRYIAKYTINPALCMGVADDVGSLDEGKLADIILWQPALFGVQCEMVIKSGIPINVNEEYRSQPLDFYDDFGLSAASQSLVFIRDDGREDINRSMLTKTLAKVSQQNSLKTDMIFNDVVKEITVNLETAKVAAMGEELGYDEYQTLPLALNFSLF</sequence>
<dbReference type="InterPro" id="IPR011612">
    <property type="entry name" value="Urease_alpha_N_dom"/>
</dbReference>
<gene>
    <name evidence="9" type="ORF">FCN80_04880</name>
</gene>
<dbReference type="SUPFAM" id="SSF51338">
    <property type="entry name" value="Composite domain of metallo-dependent hydrolases"/>
    <property type="match status" value="1"/>
</dbReference>
<name>A0ABY2SR17_9HYPH</name>
<keyword evidence="5 9" id="KW-0378">Hydrolase</keyword>
<dbReference type="Gene3D" id="3.20.20.140">
    <property type="entry name" value="Metal-dependent hydrolases"/>
    <property type="match status" value="1"/>
</dbReference>
<dbReference type="Pfam" id="PF01979">
    <property type="entry name" value="Amidohydro_1"/>
    <property type="match status" value="1"/>
</dbReference>
<feature type="domain" description="Urease" evidence="8">
    <location>
        <begin position="475"/>
        <end position="663"/>
    </location>
</feature>
<keyword evidence="10" id="KW-1185">Reference proteome</keyword>
<dbReference type="InterPro" id="IPR006680">
    <property type="entry name" value="Amidohydro-rel"/>
</dbReference>
<keyword evidence="3" id="KW-0533">Nickel</keyword>
<dbReference type="InterPro" id="IPR017951">
    <property type="entry name" value="Urease_asu_c"/>
</dbReference>
<dbReference type="Pfam" id="PF00699">
    <property type="entry name" value="Urease_beta"/>
    <property type="match status" value="1"/>
</dbReference>
<keyword evidence="4" id="KW-0479">Metal-binding</keyword>